<feature type="region of interest" description="Disordered" evidence="1">
    <location>
        <begin position="46"/>
        <end position="103"/>
    </location>
</feature>
<dbReference type="OMA" id="VTPRQSW"/>
<feature type="compositionally biased region" description="Low complexity" evidence="1">
    <location>
        <begin position="71"/>
        <end position="80"/>
    </location>
</feature>
<gene>
    <name evidence="2" type="ORF">PPL_03143</name>
</gene>
<evidence type="ECO:0000313" key="2">
    <source>
        <dbReference type="EMBL" id="EFA84070.1"/>
    </source>
</evidence>
<keyword evidence="3" id="KW-1185">Reference proteome</keyword>
<evidence type="ECO:0000313" key="3">
    <source>
        <dbReference type="Proteomes" id="UP000001396"/>
    </source>
</evidence>
<sequence length="341" mass="37819">MSGINGNGNIGDDKSNNNNAVNNLVIGLNKSFQTLNIENVNNNSNGLSLSPHRNNNTTAALDPSIGAPQIATTASSTTSSFKMVVPNKSQRPRALSPLSKEKQRVSFSPLVVEINENNHVNNSNNNEQNDNIDTDNNNNSNNNNNNSIENNFNNNNNNNQLNSQNINIFINSLNHHVSSNDSKMTFNKLSGSSSEIFQFDEEYEEDMESKNLPVITEVEMADDDDDEQPPNYMSVEGGNRSRSNGIMQELKLGTSLPMEIPSKLAQSLQKNSVAMDFSYNDNEKKKYVTPRQSWVDTLNSKDEVSMSFAVPLSLSRKSNIVTNLNKDIALFQSNLIIHMNQ</sequence>
<reference evidence="2 3" key="1">
    <citation type="journal article" date="2011" name="Genome Res.">
        <title>Phylogeny-wide analysis of social amoeba genomes highlights ancient origins for complex intercellular communication.</title>
        <authorList>
            <person name="Heidel A.J."/>
            <person name="Lawal H.M."/>
            <person name="Felder M."/>
            <person name="Schilde C."/>
            <person name="Helps N.R."/>
            <person name="Tunggal B."/>
            <person name="Rivero F."/>
            <person name="John U."/>
            <person name="Schleicher M."/>
            <person name="Eichinger L."/>
            <person name="Platzer M."/>
            <person name="Noegel A.A."/>
            <person name="Schaap P."/>
            <person name="Gloeckner G."/>
        </authorList>
    </citation>
    <scope>NUCLEOTIDE SEQUENCE [LARGE SCALE GENOMIC DNA]</scope>
    <source>
        <strain evidence="3">ATCC 26659 / Pp 5 / PN500</strain>
    </source>
</reference>
<dbReference type="AlphaFoldDB" id="D3B422"/>
<dbReference type="RefSeq" id="XP_020436187.1">
    <property type="nucleotide sequence ID" value="XM_020574115.1"/>
</dbReference>
<dbReference type="InParanoid" id="D3B422"/>
<evidence type="ECO:0000256" key="1">
    <source>
        <dbReference type="SAM" id="MobiDB-lite"/>
    </source>
</evidence>
<accession>D3B422</accession>
<dbReference type="GeneID" id="31358666"/>
<comment type="caution">
    <text evidence="2">The sequence shown here is derived from an EMBL/GenBank/DDBJ whole genome shotgun (WGS) entry which is preliminary data.</text>
</comment>
<protein>
    <submittedName>
        <fullName evidence="2">Uncharacterized protein</fullName>
    </submittedName>
</protein>
<proteinExistence type="predicted"/>
<feature type="region of interest" description="Disordered" evidence="1">
    <location>
        <begin position="115"/>
        <end position="160"/>
    </location>
</feature>
<dbReference type="EMBL" id="ADBJ01000010">
    <property type="protein sequence ID" value="EFA84070.1"/>
    <property type="molecule type" value="Genomic_DNA"/>
</dbReference>
<dbReference type="Proteomes" id="UP000001396">
    <property type="component" value="Unassembled WGS sequence"/>
</dbReference>
<name>D3B422_HETP5</name>
<organism evidence="2 3">
    <name type="scientific">Heterostelium pallidum (strain ATCC 26659 / Pp 5 / PN500)</name>
    <name type="common">Cellular slime mold</name>
    <name type="synonym">Polysphondylium pallidum</name>
    <dbReference type="NCBI Taxonomy" id="670386"/>
    <lineage>
        <taxon>Eukaryota</taxon>
        <taxon>Amoebozoa</taxon>
        <taxon>Evosea</taxon>
        <taxon>Eumycetozoa</taxon>
        <taxon>Dictyostelia</taxon>
        <taxon>Acytosteliales</taxon>
        <taxon>Acytosteliaceae</taxon>
        <taxon>Heterostelium</taxon>
    </lineage>
</organism>